<accession>U1PQG7</accession>
<dbReference type="Pfam" id="PF01883">
    <property type="entry name" value="FeS_assembly_P"/>
    <property type="match status" value="1"/>
</dbReference>
<dbReference type="Gene3D" id="3.30.300.130">
    <property type="entry name" value="Fe-S cluster assembly (FSCA)"/>
    <property type="match status" value="1"/>
</dbReference>
<dbReference type="InterPro" id="IPR002744">
    <property type="entry name" value="MIP18-like"/>
</dbReference>
<evidence type="ECO:0000313" key="3">
    <source>
        <dbReference type="Proteomes" id="UP000030710"/>
    </source>
</evidence>
<dbReference type="EMBL" id="KE356561">
    <property type="protein sequence ID" value="ERG96007.1"/>
    <property type="molecule type" value="Genomic_DNA"/>
</dbReference>
<feature type="non-terminal residue" evidence="2">
    <location>
        <position position="101"/>
    </location>
</feature>
<gene>
    <name evidence="2" type="ORF">J07HQW2_02472</name>
</gene>
<dbReference type="eggNOG" id="arCOG01845">
    <property type="taxonomic scope" value="Archaea"/>
</dbReference>
<dbReference type="PANTHER" id="PTHR42831">
    <property type="entry name" value="FE-S PROTEIN MATURATION AUXILIARY FACTOR YITW"/>
    <property type="match status" value="1"/>
</dbReference>
<dbReference type="InterPro" id="IPR034904">
    <property type="entry name" value="FSCA_dom_sf"/>
</dbReference>
<sequence length="101" mass="11403">MVSETAVRDRLEEVIDPCSAANGTELSIIQMGLLDEIDIKEDHVHIELMVTSPMCTMVSYFIKEIRSEVTELPEVNSVEVSSDNGLQWTQSMLTEEAQMKR</sequence>
<dbReference type="PANTHER" id="PTHR42831:SF1">
    <property type="entry name" value="FE-S PROTEIN MATURATION AUXILIARY FACTOR YITW"/>
    <property type="match status" value="1"/>
</dbReference>
<dbReference type="HOGENOM" id="CLU_091588_2_2_2"/>
<dbReference type="RefSeq" id="WP_021055478.1">
    <property type="nucleotide sequence ID" value="NZ_KE356561.1"/>
</dbReference>
<proteinExistence type="predicted"/>
<evidence type="ECO:0000313" key="2">
    <source>
        <dbReference type="EMBL" id="ERG96007.1"/>
    </source>
</evidence>
<feature type="domain" description="MIP18 family-like" evidence="1">
    <location>
        <begin position="4"/>
        <end position="80"/>
    </location>
</feature>
<protein>
    <submittedName>
        <fullName evidence="2">Putative metal-sulfur cluster biosynthetic enzyme</fullName>
    </submittedName>
</protein>
<organism evidence="2 3">
    <name type="scientific">Haloquadratum walsbyi J07HQW2</name>
    <dbReference type="NCBI Taxonomy" id="1238425"/>
    <lineage>
        <taxon>Archaea</taxon>
        <taxon>Methanobacteriati</taxon>
        <taxon>Methanobacteriota</taxon>
        <taxon>Stenosarchaea group</taxon>
        <taxon>Halobacteria</taxon>
        <taxon>Halobacteriales</taxon>
        <taxon>Haloferacaceae</taxon>
        <taxon>Haloquadratum</taxon>
    </lineage>
</organism>
<dbReference type="STRING" id="1238425.J07HQW2_02472"/>
<reference evidence="2 3" key="1">
    <citation type="journal article" date="2013" name="PLoS ONE">
        <title>Assembly-driven community genomics of a hypersaline microbial ecosystem.</title>
        <authorList>
            <person name="Podell S."/>
            <person name="Ugalde J.A."/>
            <person name="Narasingarao P."/>
            <person name="Banfield J.F."/>
            <person name="Heidelberg K.B."/>
            <person name="Allen E.E."/>
        </authorList>
    </citation>
    <scope>NUCLEOTIDE SEQUENCE [LARGE SCALE GENOMIC DNA]</scope>
    <source>
        <strain evidence="3">J07HQW2</strain>
    </source>
</reference>
<dbReference type="Proteomes" id="UP000030710">
    <property type="component" value="Unassembled WGS sequence"/>
</dbReference>
<name>U1PQG7_9EURY</name>
<dbReference type="InterPro" id="IPR052339">
    <property type="entry name" value="Fe-S_Maturation_MIP18"/>
</dbReference>
<dbReference type="AlphaFoldDB" id="U1PQG7"/>
<evidence type="ECO:0000259" key="1">
    <source>
        <dbReference type="Pfam" id="PF01883"/>
    </source>
</evidence>
<dbReference type="SUPFAM" id="SSF117916">
    <property type="entry name" value="Fe-S cluster assembly (FSCA) domain-like"/>
    <property type="match status" value="1"/>
</dbReference>